<feature type="compositionally biased region" description="Polar residues" evidence="1">
    <location>
        <begin position="125"/>
        <end position="138"/>
    </location>
</feature>
<proteinExistence type="predicted"/>
<comment type="caution">
    <text evidence="3">The sequence shown here is derived from an EMBL/GenBank/DDBJ whole genome shotgun (WGS) entry which is preliminary data.</text>
</comment>
<dbReference type="Proteomes" id="UP001446871">
    <property type="component" value="Unassembled WGS sequence"/>
</dbReference>
<evidence type="ECO:0000313" key="3">
    <source>
        <dbReference type="EMBL" id="KAK8063524.1"/>
    </source>
</evidence>
<feature type="compositionally biased region" description="Basic and acidic residues" evidence="1">
    <location>
        <begin position="365"/>
        <end position="377"/>
    </location>
</feature>
<feature type="compositionally biased region" description="Basic and acidic residues" evidence="1">
    <location>
        <begin position="39"/>
        <end position="49"/>
    </location>
</feature>
<feature type="region of interest" description="Disordered" evidence="1">
    <location>
        <begin position="557"/>
        <end position="640"/>
    </location>
</feature>
<name>A0ABR1UX64_9PEZI</name>
<dbReference type="InterPro" id="IPR050302">
    <property type="entry name" value="Rab_GAP_TBC_domain"/>
</dbReference>
<sequence length="1053" mass="117574">MAMPGDIGRSPGLQTAPVEGDPGQLNDATATSVRGPSNIKRERSEKFREFGLYASKSSSSNPASPIPASLQSPASLSKGPSHFAANNHHDRNHRHDRNNDPARNHHHHDNYEHHDRVVESFATVRPSTSTSHYPTSQTHHNHHQYNDDSSDERPSYDSGHQVQPAPLTPLSPRWDSLAHSHTVLYNQSPQTLPQSKTTVLTLPPTSHLAFNSPGLLTPHEYDTEDDNLLASETRDEFPPLTPSHHAIMNSMESRHVGGDAVVGNFSRPRRPSVKQPLPGHYQTRLVHTTSSATDPTPTDSPTAHHQHLLWPRERAHSNASNKSTATFASLPGRPNHDPTLRETARSRSRQGNPLARPPLAYSRTENTRTRSNSRDAIPRMASMPSGEMRSSYRSQISNSTQQGTMQTERSSVATRSSSIASINGPAVQEDSDEFSVTDIMGMYEKGFRDSVAPPSFFSNHDDSRPPTRASEMSKRKSAMLEAMTDTMPLPRPAALTVSQDALGMHGISHSVSDLSKMPLDPPIRPGTSAGSMRLTRDSAAFFRDPEPPNLLQKEAKEASIFEGEEPETFEAKESERSADSGKHDSGKHVDLTPTVDEDDEDDDEDFPERVSQPERVSLPPKPVANMTPPEGDDESERDRYGFRKHSQYVSGETYDKWNDGYTEYIERRRRKWNAFLKESGLMTDTPNRFPQRSTKTKRFVRKGIPPEWRGAAWFYYAGGPAIVAKHAGVYDGLLKQRAKDVDNEAIERDLHRTFPDNIKFRSAHNSASPNTEAGVARNRNSQATLNTPNSNSAKADETEMISSLRRVLHAFSIYNPRIGYCQSLNFLAGLLLLFVETEEHAFWLLNIITRVYLPGTHEMSLEGANVDLAVLMSSLRDSMPAVWSKIGGELDGTDAVVVKPKSRRHRKGPEPTRLPPITLCMTAWFMSCFIGTLPIETTLRVWDVFFYEGSKTLFRIALAIFKIGENEIKSVSDPMEIFQVVQTIPRRLIDANGLMESCFKRRNGFGHLSQDNIEQRRQERRDNVKVENARIAAGLGEDTGELKKKGTFLSTKK</sequence>
<evidence type="ECO:0000256" key="1">
    <source>
        <dbReference type="SAM" id="MobiDB-lite"/>
    </source>
</evidence>
<dbReference type="PANTHER" id="PTHR47219:SF20">
    <property type="entry name" value="TBC1 DOMAIN FAMILY MEMBER 2B"/>
    <property type="match status" value="1"/>
</dbReference>
<dbReference type="PROSITE" id="PS50086">
    <property type="entry name" value="TBC_RABGAP"/>
    <property type="match status" value="1"/>
</dbReference>
<feature type="compositionally biased region" description="Low complexity" evidence="1">
    <location>
        <begin position="54"/>
        <end position="69"/>
    </location>
</feature>
<feature type="compositionally biased region" description="Low complexity" evidence="1">
    <location>
        <begin position="409"/>
        <end position="418"/>
    </location>
</feature>
<evidence type="ECO:0000313" key="4">
    <source>
        <dbReference type="Proteomes" id="UP001446871"/>
    </source>
</evidence>
<dbReference type="Pfam" id="PF00566">
    <property type="entry name" value="RabGAP-TBC"/>
    <property type="match status" value="2"/>
</dbReference>
<feature type="compositionally biased region" description="Basic and acidic residues" evidence="1">
    <location>
        <begin position="569"/>
        <end position="590"/>
    </location>
</feature>
<gene>
    <name evidence="3" type="ORF">PG996_008176</name>
</gene>
<feature type="region of interest" description="Disordered" evidence="1">
    <location>
        <begin position="125"/>
        <end position="174"/>
    </location>
</feature>
<evidence type="ECO:0000259" key="2">
    <source>
        <dbReference type="PROSITE" id="PS50086"/>
    </source>
</evidence>
<dbReference type="PANTHER" id="PTHR47219">
    <property type="entry name" value="RAB GTPASE-ACTIVATING PROTEIN 1-LIKE"/>
    <property type="match status" value="1"/>
</dbReference>
<protein>
    <submittedName>
        <fullName evidence="3">TBC domain-containing protein</fullName>
    </submittedName>
</protein>
<accession>A0ABR1UX64</accession>
<dbReference type="Gene3D" id="1.10.8.270">
    <property type="entry name" value="putative rabgap domain of human tbc1 domain family member 14 like domains"/>
    <property type="match status" value="1"/>
</dbReference>
<feature type="region of interest" description="Disordered" evidence="1">
    <location>
        <begin position="313"/>
        <end position="418"/>
    </location>
</feature>
<dbReference type="EMBL" id="JAQQWM010000005">
    <property type="protein sequence ID" value="KAK8063524.1"/>
    <property type="molecule type" value="Genomic_DNA"/>
</dbReference>
<feature type="compositionally biased region" description="Polar residues" evidence="1">
    <location>
        <begin position="317"/>
        <end position="327"/>
    </location>
</feature>
<keyword evidence="4" id="KW-1185">Reference proteome</keyword>
<feature type="region of interest" description="Disordered" evidence="1">
    <location>
        <begin position="761"/>
        <end position="794"/>
    </location>
</feature>
<feature type="compositionally biased region" description="Polar residues" evidence="1">
    <location>
        <begin position="26"/>
        <end position="35"/>
    </location>
</feature>
<dbReference type="SMART" id="SM00164">
    <property type="entry name" value="TBC"/>
    <property type="match status" value="1"/>
</dbReference>
<feature type="compositionally biased region" description="Polar residues" evidence="1">
    <location>
        <begin position="778"/>
        <end position="793"/>
    </location>
</feature>
<dbReference type="InterPro" id="IPR035969">
    <property type="entry name" value="Rab-GAP_TBC_sf"/>
</dbReference>
<dbReference type="SUPFAM" id="SSF47923">
    <property type="entry name" value="Ypt/Rab-GAP domain of gyp1p"/>
    <property type="match status" value="2"/>
</dbReference>
<dbReference type="Gene3D" id="1.10.472.80">
    <property type="entry name" value="Ypt/Rab-GAP domain of gyp1p, domain 3"/>
    <property type="match status" value="1"/>
</dbReference>
<feature type="region of interest" description="Disordered" evidence="1">
    <location>
        <begin position="511"/>
        <end position="532"/>
    </location>
</feature>
<feature type="compositionally biased region" description="Basic and acidic residues" evidence="1">
    <location>
        <begin position="97"/>
        <end position="108"/>
    </location>
</feature>
<organism evidence="3 4">
    <name type="scientific">Apiospora saccharicola</name>
    <dbReference type="NCBI Taxonomy" id="335842"/>
    <lineage>
        <taxon>Eukaryota</taxon>
        <taxon>Fungi</taxon>
        <taxon>Dikarya</taxon>
        <taxon>Ascomycota</taxon>
        <taxon>Pezizomycotina</taxon>
        <taxon>Sordariomycetes</taxon>
        <taxon>Xylariomycetidae</taxon>
        <taxon>Amphisphaeriales</taxon>
        <taxon>Apiosporaceae</taxon>
        <taxon>Apiospora</taxon>
    </lineage>
</organism>
<reference evidence="3 4" key="1">
    <citation type="submission" date="2023-01" db="EMBL/GenBank/DDBJ databases">
        <title>Analysis of 21 Apiospora genomes using comparative genomics revels a genus with tremendous synthesis potential of carbohydrate active enzymes and secondary metabolites.</title>
        <authorList>
            <person name="Sorensen T."/>
        </authorList>
    </citation>
    <scope>NUCLEOTIDE SEQUENCE [LARGE SCALE GENOMIC DNA]</scope>
    <source>
        <strain evidence="3 4">CBS 83171</strain>
    </source>
</reference>
<feature type="compositionally biased region" description="Basic and acidic residues" evidence="1">
    <location>
        <begin position="334"/>
        <end position="345"/>
    </location>
</feature>
<feature type="domain" description="Rab-GAP TBC" evidence="2">
    <location>
        <begin position="703"/>
        <end position="949"/>
    </location>
</feature>
<feature type="compositionally biased region" description="Polar residues" evidence="1">
    <location>
        <begin position="391"/>
        <end position="408"/>
    </location>
</feature>
<dbReference type="InterPro" id="IPR000195">
    <property type="entry name" value="Rab-GAP-TBC_dom"/>
</dbReference>
<feature type="compositionally biased region" description="Acidic residues" evidence="1">
    <location>
        <begin position="595"/>
        <end position="606"/>
    </location>
</feature>
<feature type="region of interest" description="Disordered" evidence="1">
    <location>
        <begin position="1"/>
        <end position="108"/>
    </location>
</feature>